<dbReference type="Gene3D" id="3.40.1090.10">
    <property type="entry name" value="Cytosolic phospholipase A2 catalytic domain"/>
    <property type="match status" value="2"/>
</dbReference>
<evidence type="ECO:0000313" key="7">
    <source>
        <dbReference type="Proteomes" id="UP001597417"/>
    </source>
</evidence>
<reference evidence="7" key="1">
    <citation type="journal article" date="2019" name="Int. J. Syst. Evol. Microbiol.">
        <title>The Global Catalogue of Microorganisms (GCM) 10K type strain sequencing project: providing services to taxonomists for standard genome sequencing and annotation.</title>
        <authorList>
            <consortium name="The Broad Institute Genomics Platform"/>
            <consortium name="The Broad Institute Genome Sequencing Center for Infectious Disease"/>
            <person name="Wu L."/>
            <person name="Ma J."/>
        </authorList>
    </citation>
    <scope>NUCLEOTIDE SEQUENCE [LARGE SCALE GENOMIC DNA]</scope>
    <source>
        <strain evidence="7">CGMCC 4.7645</strain>
    </source>
</reference>
<evidence type="ECO:0000259" key="5">
    <source>
        <dbReference type="PROSITE" id="PS51635"/>
    </source>
</evidence>
<evidence type="ECO:0000256" key="3">
    <source>
        <dbReference type="ARBA" id="ARBA00023098"/>
    </source>
</evidence>
<feature type="active site" description="Proton acceptor" evidence="4">
    <location>
        <position position="169"/>
    </location>
</feature>
<accession>A0ABW5FVJ1</accession>
<feature type="short sequence motif" description="DGA/G" evidence="4">
    <location>
        <begin position="169"/>
        <end position="171"/>
    </location>
</feature>
<dbReference type="InterPro" id="IPR002641">
    <property type="entry name" value="PNPLA_dom"/>
</dbReference>
<evidence type="ECO:0000256" key="1">
    <source>
        <dbReference type="ARBA" id="ARBA00022801"/>
    </source>
</evidence>
<sequence>MADLNLPRPIGFVLGGGASLGATQVGMLRALDEAGVRPDLVTGTSVGSLNGAVLALDPVGALDRLGETWAHMTRQEAFPGGVFSQVRTLRHTKIHLFPNSGLATIINDHVGANVRFDDLKLPFGVVATDIDTAGPFLVRSGELLPILLASAAVPGIYPPVAYEGKLLYDGGLVANVPMRQALRMGARSLVVLDCAFPGQVPSPPRTFAEVLMYTAMVSMRNQAVLEAPIAAAEVPVVYLPGPVPVRMSALDFSHTDELIIGAYHAAKRYLAGLRVDGPGLYGGPGIAAPA</sequence>
<gene>
    <name evidence="6" type="ORF">ACFSXZ_19995</name>
</gene>
<evidence type="ECO:0000256" key="4">
    <source>
        <dbReference type="PROSITE-ProRule" id="PRU01161"/>
    </source>
</evidence>
<feature type="active site" description="Nucleophile" evidence="4">
    <location>
        <position position="45"/>
    </location>
</feature>
<keyword evidence="2 4" id="KW-0442">Lipid degradation</keyword>
<dbReference type="RefSeq" id="WP_378266623.1">
    <property type="nucleotide sequence ID" value="NZ_JBHUKR010000009.1"/>
</dbReference>
<dbReference type="PANTHER" id="PTHR14226">
    <property type="entry name" value="NEUROPATHY TARGET ESTERASE/SWISS CHEESE D.MELANOGASTER"/>
    <property type="match status" value="1"/>
</dbReference>
<dbReference type="SUPFAM" id="SSF52151">
    <property type="entry name" value="FabD/lysophospholipase-like"/>
    <property type="match status" value="1"/>
</dbReference>
<protein>
    <submittedName>
        <fullName evidence="6">Patatin-like phospholipase family protein</fullName>
    </submittedName>
</protein>
<keyword evidence="3 4" id="KW-0443">Lipid metabolism</keyword>
<feature type="short sequence motif" description="GXSXG" evidence="4">
    <location>
        <begin position="43"/>
        <end position="47"/>
    </location>
</feature>
<feature type="domain" description="PNPLA" evidence="5">
    <location>
        <begin position="12"/>
        <end position="182"/>
    </location>
</feature>
<dbReference type="Pfam" id="PF01734">
    <property type="entry name" value="Patatin"/>
    <property type="match status" value="1"/>
</dbReference>
<dbReference type="InterPro" id="IPR050301">
    <property type="entry name" value="NTE"/>
</dbReference>
<comment type="caution">
    <text evidence="6">The sequence shown here is derived from an EMBL/GenBank/DDBJ whole genome shotgun (WGS) entry which is preliminary data.</text>
</comment>
<dbReference type="Proteomes" id="UP001597417">
    <property type="component" value="Unassembled WGS sequence"/>
</dbReference>
<keyword evidence="1 4" id="KW-0378">Hydrolase</keyword>
<keyword evidence="7" id="KW-1185">Reference proteome</keyword>
<organism evidence="6 7">
    <name type="scientific">Amycolatopsis pigmentata</name>
    <dbReference type="NCBI Taxonomy" id="450801"/>
    <lineage>
        <taxon>Bacteria</taxon>
        <taxon>Bacillati</taxon>
        <taxon>Actinomycetota</taxon>
        <taxon>Actinomycetes</taxon>
        <taxon>Pseudonocardiales</taxon>
        <taxon>Pseudonocardiaceae</taxon>
        <taxon>Amycolatopsis</taxon>
    </lineage>
</organism>
<dbReference type="PANTHER" id="PTHR14226:SF29">
    <property type="entry name" value="NEUROPATHY TARGET ESTERASE SWS"/>
    <property type="match status" value="1"/>
</dbReference>
<evidence type="ECO:0000313" key="6">
    <source>
        <dbReference type="EMBL" id="MFD2418609.1"/>
    </source>
</evidence>
<proteinExistence type="predicted"/>
<dbReference type="PROSITE" id="PS51635">
    <property type="entry name" value="PNPLA"/>
    <property type="match status" value="1"/>
</dbReference>
<dbReference type="EMBL" id="JBHUKR010000009">
    <property type="protein sequence ID" value="MFD2418609.1"/>
    <property type="molecule type" value="Genomic_DNA"/>
</dbReference>
<name>A0ABW5FVJ1_9PSEU</name>
<comment type="caution">
    <text evidence="4">Lacks conserved residue(s) required for the propagation of feature annotation.</text>
</comment>
<evidence type="ECO:0000256" key="2">
    <source>
        <dbReference type="ARBA" id="ARBA00022963"/>
    </source>
</evidence>
<dbReference type="InterPro" id="IPR016035">
    <property type="entry name" value="Acyl_Trfase/lysoPLipase"/>
</dbReference>